<keyword evidence="4" id="KW-1185">Reference proteome</keyword>
<protein>
    <submittedName>
        <fullName evidence="3">Uncharacterized protein</fullName>
    </submittedName>
</protein>
<dbReference type="AlphaFoldDB" id="A0AAU9NPJ5"/>
<comment type="caution">
    <text evidence="3">The sequence shown here is derived from an EMBL/GenBank/DDBJ whole genome shotgun (WGS) entry which is preliminary data.</text>
</comment>
<sequence length="120" mass="13491">MDRGQILLPIIQNGRARPIFIFSNLYPLILFSIFLRPSKNLRPFLPCISSDLTEDHRRRPTQRRTHHCRSRTSSHAPLTPPIPSPPPRLDLPPSASDDVVTSLPVTVLVSLVKLVDNNIG</sequence>
<keyword evidence="2" id="KW-1133">Transmembrane helix</keyword>
<organism evidence="3 4">
    <name type="scientific">Lactuca virosa</name>
    <dbReference type="NCBI Taxonomy" id="75947"/>
    <lineage>
        <taxon>Eukaryota</taxon>
        <taxon>Viridiplantae</taxon>
        <taxon>Streptophyta</taxon>
        <taxon>Embryophyta</taxon>
        <taxon>Tracheophyta</taxon>
        <taxon>Spermatophyta</taxon>
        <taxon>Magnoliopsida</taxon>
        <taxon>eudicotyledons</taxon>
        <taxon>Gunneridae</taxon>
        <taxon>Pentapetalae</taxon>
        <taxon>asterids</taxon>
        <taxon>campanulids</taxon>
        <taxon>Asterales</taxon>
        <taxon>Asteraceae</taxon>
        <taxon>Cichorioideae</taxon>
        <taxon>Cichorieae</taxon>
        <taxon>Lactucinae</taxon>
        <taxon>Lactuca</taxon>
    </lineage>
</organism>
<evidence type="ECO:0000313" key="4">
    <source>
        <dbReference type="Proteomes" id="UP001157418"/>
    </source>
</evidence>
<dbReference type="Proteomes" id="UP001157418">
    <property type="component" value="Unassembled WGS sequence"/>
</dbReference>
<reference evidence="3 4" key="1">
    <citation type="submission" date="2022-01" db="EMBL/GenBank/DDBJ databases">
        <authorList>
            <person name="Xiong W."/>
            <person name="Schranz E."/>
        </authorList>
    </citation>
    <scope>NUCLEOTIDE SEQUENCE [LARGE SCALE GENOMIC DNA]</scope>
</reference>
<feature type="transmembrane region" description="Helical" evidence="2">
    <location>
        <begin position="16"/>
        <end position="35"/>
    </location>
</feature>
<evidence type="ECO:0000256" key="1">
    <source>
        <dbReference type="SAM" id="MobiDB-lite"/>
    </source>
</evidence>
<accession>A0AAU9NPJ5</accession>
<gene>
    <name evidence="3" type="ORF">LVIROSA_LOCUS25975</name>
</gene>
<keyword evidence="2" id="KW-0812">Transmembrane</keyword>
<evidence type="ECO:0000256" key="2">
    <source>
        <dbReference type="SAM" id="Phobius"/>
    </source>
</evidence>
<keyword evidence="2" id="KW-0472">Membrane</keyword>
<feature type="region of interest" description="Disordered" evidence="1">
    <location>
        <begin position="52"/>
        <end position="95"/>
    </location>
</feature>
<evidence type="ECO:0000313" key="3">
    <source>
        <dbReference type="EMBL" id="CAH1439799.1"/>
    </source>
</evidence>
<feature type="compositionally biased region" description="Basic residues" evidence="1">
    <location>
        <begin position="58"/>
        <end position="72"/>
    </location>
</feature>
<feature type="compositionally biased region" description="Pro residues" evidence="1">
    <location>
        <begin position="78"/>
        <end position="90"/>
    </location>
</feature>
<dbReference type="EMBL" id="CAKMRJ010005368">
    <property type="protein sequence ID" value="CAH1439799.1"/>
    <property type="molecule type" value="Genomic_DNA"/>
</dbReference>
<name>A0AAU9NPJ5_9ASTR</name>
<proteinExistence type="predicted"/>